<dbReference type="CDD" id="cd05155">
    <property type="entry name" value="APH_ChoK_like_1"/>
    <property type="match status" value="1"/>
</dbReference>
<feature type="domain" description="Aminoglycoside phosphotransferase" evidence="1">
    <location>
        <begin position="36"/>
        <end position="263"/>
    </location>
</feature>
<accession>A0A1H1SDF7</accession>
<dbReference type="PANTHER" id="PTHR21310">
    <property type="entry name" value="AMINOGLYCOSIDE PHOSPHOTRANSFERASE-RELATED-RELATED"/>
    <property type="match status" value="1"/>
</dbReference>
<keyword evidence="3" id="KW-1185">Reference proteome</keyword>
<organism evidence="2 3">
    <name type="scientific">Paraoerskovia marina</name>
    <dbReference type="NCBI Taxonomy" id="545619"/>
    <lineage>
        <taxon>Bacteria</taxon>
        <taxon>Bacillati</taxon>
        <taxon>Actinomycetota</taxon>
        <taxon>Actinomycetes</taxon>
        <taxon>Micrococcales</taxon>
        <taxon>Cellulomonadaceae</taxon>
        <taxon>Paraoerskovia</taxon>
    </lineage>
</organism>
<dbReference type="Pfam" id="PF01636">
    <property type="entry name" value="APH"/>
    <property type="match status" value="1"/>
</dbReference>
<name>A0A1H1SDF7_9CELL</name>
<proteinExistence type="predicted"/>
<dbReference type="GO" id="GO:0016301">
    <property type="term" value="F:kinase activity"/>
    <property type="evidence" value="ECO:0007669"/>
    <property type="project" value="UniProtKB-KW"/>
</dbReference>
<dbReference type="InterPro" id="IPR002575">
    <property type="entry name" value="Aminoglycoside_PTrfase"/>
</dbReference>
<dbReference type="OrthoDB" id="9797603at2"/>
<keyword evidence="2" id="KW-0418">Kinase</keyword>
<dbReference type="AlphaFoldDB" id="A0A1H1SDF7"/>
<protein>
    <submittedName>
        <fullName evidence="2">Predicted kinase, aminoglycoside phosphotransferase (APT) family</fullName>
    </submittedName>
</protein>
<dbReference type="InterPro" id="IPR051678">
    <property type="entry name" value="AGP_Transferase"/>
</dbReference>
<dbReference type="PANTHER" id="PTHR21310:SF42">
    <property type="entry name" value="BIFUNCTIONAL AAC_APH"/>
    <property type="match status" value="1"/>
</dbReference>
<keyword evidence="2" id="KW-0808">Transferase</keyword>
<dbReference type="RefSeq" id="WP_083372179.1">
    <property type="nucleotide sequence ID" value="NZ_LT629776.1"/>
</dbReference>
<dbReference type="eggNOG" id="COG3173">
    <property type="taxonomic scope" value="Bacteria"/>
</dbReference>
<dbReference type="Gene3D" id="3.90.1200.10">
    <property type="match status" value="1"/>
</dbReference>
<evidence type="ECO:0000259" key="1">
    <source>
        <dbReference type="Pfam" id="PF01636"/>
    </source>
</evidence>
<sequence>MADTPRADVRIDTDLVRELLREQHPDLATLPLRPETDGWDNATLRLGDHLAVRLPRRRLSADLVRHEQRWLPSIAALVPCPVPAPVRVGRPTSSFPWAWSVVPWFEGVSALSLDGRSRGAAARPLATFLAALHTPAPAGAPENPYRGVPLTHRDGDVRRRLDAGVVPRARDLTQVWDAACAAPVADGPPRWLHGDLHPGNLVLDTAAPHELRAVIDFGDVCAGDPATDLATAWLTFDRSARDEFRSVVTELCDTSRATWRRAAGWAVVVASALVESSDDHAAYRRLGLAAIDAVLDDAPQLFP</sequence>
<dbReference type="InterPro" id="IPR011009">
    <property type="entry name" value="Kinase-like_dom_sf"/>
</dbReference>
<dbReference type="SUPFAM" id="SSF56112">
    <property type="entry name" value="Protein kinase-like (PK-like)"/>
    <property type="match status" value="1"/>
</dbReference>
<dbReference type="EMBL" id="LT629776">
    <property type="protein sequence ID" value="SDS46140.1"/>
    <property type="molecule type" value="Genomic_DNA"/>
</dbReference>
<dbReference type="Proteomes" id="UP000185663">
    <property type="component" value="Chromosome I"/>
</dbReference>
<dbReference type="STRING" id="545619.SAMN04489860_1602"/>
<dbReference type="Gene3D" id="3.30.200.20">
    <property type="entry name" value="Phosphorylase Kinase, domain 1"/>
    <property type="match status" value="1"/>
</dbReference>
<evidence type="ECO:0000313" key="2">
    <source>
        <dbReference type="EMBL" id="SDS46140.1"/>
    </source>
</evidence>
<reference evidence="2 3" key="1">
    <citation type="submission" date="2016-10" db="EMBL/GenBank/DDBJ databases">
        <authorList>
            <person name="de Groot N.N."/>
        </authorList>
    </citation>
    <scope>NUCLEOTIDE SEQUENCE [LARGE SCALE GENOMIC DNA]</scope>
    <source>
        <strain evidence="2 3">DSM 22126</strain>
    </source>
</reference>
<evidence type="ECO:0000313" key="3">
    <source>
        <dbReference type="Proteomes" id="UP000185663"/>
    </source>
</evidence>
<gene>
    <name evidence="2" type="ORF">SAMN04489860_1602</name>
</gene>